<dbReference type="InterPro" id="IPR005183">
    <property type="entry name" value="DUF305_CopM-like"/>
</dbReference>
<feature type="coiled-coil region" evidence="1">
    <location>
        <begin position="121"/>
        <end position="152"/>
    </location>
</feature>
<dbReference type="EMBL" id="FUWO01000012">
    <property type="protein sequence ID" value="SJZ67055.1"/>
    <property type="molecule type" value="Genomic_DNA"/>
</dbReference>
<reference evidence="5" key="1">
    <citation type="submission" date="2017-02" db="EMBL/GenBank/DDBJ databases">
        <authorList>
            <person name="Varghese N."/>
            <person name="Submissions S."/>
        </authorList>
    </citation>
    <scope>NUCLEOTIDE SEQUENCE [LARGE SCALE GENOMIC DNA]</scope>
    <source>
        <strain evidence="5">DSM 15739</strain>
    </source>
</reference>
<dbReference type="STRING" id="1121925.SAMN02746011_01454"/>
<evidence type="ECO:0000313" key="5">
    <source>
        <dbReference type="Proteomes" id="UP000189941"/>
    </source>
</evidence>
<dbReference type="AlphaFoldDB" id="A0A1T4MJP9"/>
<dbReference type="Proteomes" id="UP000189941">
    <property type="component" value="Unassembled WGS sequence"/>
</dbReference>
<feature type="transmembrane region" description="Helical" evidence="2">
    <location>
        <begin position="7"/>
        <end position="26"/>
    </location>
</feature>
<accession>A0A1T4MJP9</accession>
<evidence type="ECO:0000256" key="2">
    <source>
        <dbReference type="SAM" id="Phobius"/>
    </source>
</evidence>
<dbReference type="Pfam" id="PF03713">
    <property type="entry name" value="DUF305"/>
    <property type="match status" value="1"/>
</dbReference>
<dbReference type="InterPro" id="IPR012347">
    <property type="entry name" value="Ferritin-like"/>
</dbReference>
<evidence type="ECO:0000313" key="4">
    <source>
        <dbReference type="EMBL" id="SJZ67055.1"/>
    </source>
</evidence>
<feature type="domain" description="DUF305" evidence="3">
    <location>
        <begin position="93"/>
        <end position="152"/>
    </location>
</feature>
<dbReference type="Gene3D" id="1.20.1260.10">
    <property type="match status" value="1"/>
</dbReference>
<keyword evidence="5" id="KW-1185">Reference proteome</keyword>
<evidence type="ECO:0000259" key="3">
    <source>
        <dbReference type="Pfam" id="PF03713"/>
    </source>
</evidence>
<keyword evidence="2" id="KW-0812">Transmembrane</keyword>
<proteinExistence type="predicted"/>
<evidence type="ECO:0000256" key="1">
    <source>
        <dbReference type="SAM" id="Coils"/>
    </source>
</evidence>
<gene>
    <name evidence="4" type="ORF">SAMN02746011_01454</name>
</gene>
<feature type="transmembrane region" description="Helical" evidence="2">
    <location>
        <begin position="38"/>
        <end position="56"/>
    </location>
</feature>
<name>A0A1T4MJP9_9LACT</name>
<feature type="transmembrane region" description="Helical" evidence="2">
    <location>
        <begin position="68"/>
        <end position="85"/>
    </location>
</feature>
<organism evidence="4 5">
    <name type="scientific">Globicatella sulfidifaciens DSM 15739</name>
    <dbReference type="NCBI Taxonomy" id="1121925"/>
    <lineage>
        <taxon>Bacteria</taxon>
        <taxon>Bacillati</taxon>
        <taxon>Bacillota</taxon>
        <taxon>Bacilli</taxon>
        <taxon>Lactobacillales</taxon>
        <taxon>Aerococcaceae</taxon>
        <taxon>Globicatella</taxon>
    </lineage>
</organism>
<dbReference type="OrthoDB" id="517560at2"/>
<sequence length="154" mass="17845">MKKYIRFGLMILTSTIVMYFLMFVNVDDFSHIYLSQTRIYMAVLMGAVMAVVMMLFMWKMYDNKKLNAIILVGAVFLFAGSFYMIQNQVGVNDIAWMKAMIPHHSTAILTSENANITDPRVKQLSEEIIQAQKKEIKEMEELIDSLKENNNENQ</sequence>
<keyword evidence="2" id="KW-1133">Transmembrane helix</keyword>
<dbReference type="RefSeq" id="WP_078756180.1">
    <property type="nucleotide sequence ID" value="NZ_FUWO01000012.1"/>
</dbReference>
<protein>
    <submittedName>
        <fullName evidence="4">Uncharacterized protein conserved in bacteria</fullName>
    </submittedName>
</protein>
<keyword evidence="2" id="KW-0472">Membrane</keyword>
<keyword evidence="1" id="KW-0175">Coiled coil</keyword>